<comment type="subcellular location">
    <subcellularLocation>
        <location evidence="1">Cell membrane</location>
        <topology evidence="1">Multi-pass membrane protein</topology>
    </subcellularLocation>
</comment>
<feature type="transmembrane region" description="Helical" evidence="6">
    <location>
        <begin position="178"/>
        <end position="199"/>
    </location>
</feature>
<keyword evidence="3 6" id="KW-0812">Transmembrane</keyword>
<feature type="transmembrane region" description="Helical" evidence="6">
    <location>
        <begin position="67"/>
        <end position="88"/>
    </location>
</feature>
<evidence type="ECO:0000256" key="6">
    <source>
        <dbReference type="SAM" id="Phobius"/>
    </source>
</evidence>
<sequence>MFSGNLFALAGFALVMSISPGPSNVMLLASGMNFGFVRSLPLLFGVTCGFLSMVLLVGLGLGEVLAMSPAVYLALKILCAVYVLWLAVKIARSGAAGTAGDPSMARPIGFIEAALFQLVNPKAWAVALIVTASYTDPSRYLASLMLLILVFAVVNVPSIGVWSLFGQALRRAIGEGRRIVWFNGAMAVLLVASMLPVLLRA</sequence>
<keyword evidence="2" id="KW-1003">Cell membrane</keyword>
<feature type="transmembrane region" description="Helical" evidence="6">
    <location>
        <begin position="6"/>
        <end position="28"/>
    </location>
</feature>
<keyword evidence="8" id="KW-1185">Reference proteome</keyword>
<dbReference type="EMBL" id="SDVB01000238">
    <property type="protein sequence ID" value="RYC11669.1"/>
    <property type="molecule type" value="Genomic_DNA"/>
</dbReference>
<dbReference type="Proteomes" id="UP000291088">
    <property type="component" value="Unassembled WGS sequence"/>
</dbReference>
<evidence type="ECO:0000256" key="5">
    <source>
        <dbReference type="ARBA" id="ARBA00023136"/>
    </source>
</evidence>
<dbReference type="PANTHER" id="PTHR30086">
    <property type="entry name" value="ARGININE EXPORTER PROTEIN ARGO"/>
    <property type="match status" value="1"/>
</dbReference>
<keyword evidence="4 6" id="KW-1133">Transmembrane helix</keyword>
<gene>
    <name evidence="7" type="ORF">EUU22_11345</name>
</gene>
<dbReference type="GO" id="GO:0005886">
    <property type="term" value="C:plasma membrane"/>
    <property type="evidence" value="ECO:0007669"/>
    <property type="project" value="UniProtKB-SubCell"/>
</dbReference>
<dbReference type="GO" id="GO:0033228">
    <property type="term" value="P:cysteine export across plasma membrane"/>
    <property type="evidence" value="ECO:0007669"/>
    <property type="project" value="TreeGrafter"/>
</dbReference>
<dbReference type="PANTHER" id="PTHR30086:SF20">
    <property type="entry name" value="ARGININE EXPORTER PROTEIN ARGO-RELATED"/>
    <property type="match status" value="1"/>
</dbReference>
<dbReference type="OrthoDB" id="9812084at2"/>
<evidence type="ECO:0000256" key="4">
    <source>
        <dbReference type="ARBA" id="ARBA00022989"/>
    </source>
</evidence>
<feature type="transmembrane region" description="Helical" evidence="6">
    <location>
        <begin position="140"/>
        <end position="166"/>
    </location>
</feature>
<name>A0A4Q2T4K3_9HYPH</name>
<dbReference type="Pfam" id="PF01810">
    <property type="entry name" value="LysE"/>
    <property type="match status" value="1"/>
</dbReference>
<evidence type="ECO:0000256" key="3">
    <source>
        <dbReference type="ARBA" id="ARBA00022692"/>
    </source>
</evidence>
<evidence type="ECO:0000256" key="1">
    <source>
        <dbReference type="ARBA" id="ARBA00004651"/>
    </source>
</evidence>
<protein>
    <submittedName>
        <fullName evidence="7">LysE family translocator</fullName>
    </submittedName>
</protein>
<proteinExistence type="predicted"/>
<reference evidence="7 8" key="1">
    <citation type="submission" date="2019-01" db="EMBL/GenBank/DDBJ databases">
        <authorList>
            <person name="Deng T."/>
        </authorList>
    </citation>
    <scope>NUCLEOTIDE SEQUENCE [LARGE SCALE GENOMIC DNA]</scope>
    <source>
        <strain evidence="7 8">F8825</strain>
    </source>
</reference>
<evidence type="ECO:0000256" key="2">
    <source>
        <dbReference type="ARBA" id="ARBA00022475"/>
    </source>
</evidence>
<organism evidence="7 8">
    <name type="scientific">Ciceribacter ferrooxidans</name>
    <dbReference type="NCBI Taxonomy" id="2509717"/>
    <lineage>
        <taxon>Bacteria</taxon>
        <taxon>Pseudomonadati</taxon>
        <taxon>Pseudomonadota</taxon>
        <taxon>Alphaproteobacteria</taxon>
        <taxon>Hyphomicrobiales</taxon>
        <taxon>Rhizobiaceae</taxon>
        <taxon>Ciceribacter</taxon>
    </lineage>
</organism>
<dbReference type="AlphaFoldDB" id="A0A4Q2T4K3"/>
<feature type="transmembrane region" description="Helical" evidence="6">
    <location>
        <begin position="109"/>
        <end position="134"/>
    </location>
</feature>
<comment type="caution">
    <text evidence="7">The sequence shown here is derived from an EMBL/GenBank/DDBJ whole genome shotgun (WGS) entry which is preliminary data.</text>
</comment>
<dbReference type="InterPro" id="IPR001123">
    <property type="entry name" value="LeuE-type"/>
</dbReference>
<evidence type="ECO:0000313" key="8">
    <source>
        <dbReference type="Proteomes" id="UP000291088"/>
    </source>
</evidence>
<dbReference type="RefSeq" id="WP_129332110.1">
    <property type="nucleotide sequence ID" value="NZ_SDVB01000238.1"/>
</dbReference>
<evidence type="ECO:0000313" key="7">
    <source>
        <dbReference type="EMBL" id="RYC11669.1"/>
    </source>
</evidence>
<dbReference type="GO" id="GO:0015171">
    <property type="term" value="F:amino acid transmembrane transporter activity"/>
    <property type="evidence" value="ECO:0007669"/>
    <property type="project" value="TreeGrafter"/>
</dbReference>
<keyword evidence="5 6" id="KW-0472">Membrane</keyword>
<feature type="transmembrane region" description="Helical" evidence="6">
    <location>
        <begin position="40"/>
        <end position="61"/>
    </location>
</feature>
<accession>A0A4Q2T4K3</accession>